<organism evidence="2 3">
    <name type="scientific">Halobacillus salinarum</name>
    <dbReference type="NCBI Taxonomy" id="2932257"/>
    <lineage>
        <taxon>Bacteria</taxon>
        <taxon>Bacillati</taxon>
        <taxon>Bacillota</taxon>
        <taxon>Bacilli</taxon>
        <taxon>Bacillales</taxon>
        <taxon>Bacillaceae</taxon>
        <taxon>Halobacillus</taxon>
    </lineage>
</organism>
<gene>
    <name evidence="2" type="ORF">MUN89_16745</name>
</gene>
<proteinExistence type="predicted"/>
<dbReference type="PROSITE" id="PS51186">
    <property type="entry name" value="GNAT"/>
    <property type="match status" value="1"/>
</dbReference>
<keyword evidence="3" id="KW-1185">Reference proteome</keyword>
<reference evidence="2 3" key="1">
    <citation type="submission" date="2022-04" db="EMBL/GenBank/DDBJ databases">
        <title>Halobacillus sp. isolated from saltern.</title>
        <authorList>
            <person name="Won M."/>
            <person name="Lee C.-M."/>
            <person name="Woen H.-Y."/>
            <person name="Kwon S.-W."/>
        </authorList>
    </citation>
    <scope>NUCLEOTIDE SEQUENCE [LARGE SCALE GENOMIC DNA]</scope>
    <source>
        <strain evidence="2 3">SSBR10-3</strain>
    </source>
</reference>
<protein>
    <submittedName>
        <fullName evidence="2">GNAT family N-acetyltransferase</fullName>
    </submittedName>
</protein>
<dbReference type="InterPro" id="IPR016181">
    <property type="entry name" value="Acyl_CoA_acyltransferase"/>
</dbReference>
<evidence type="ECO:0000259" key="1">
    <source>
        <dbReference type="PROSITE" id="PS51186"/>
    </source>
</evidence>
<name>A0ABY4EGG1_9BACI</name>
<dbReference type="PANTHER" id="PTHR43617:SF30">
    <property type="entry name" value="HISTONE ACETYLTRANSFERASE"/>
    <property type="match status" value="1"/>
</dbReference>
<dbReference type="RefSeq" id="WP_244708904.1">
    <property type="nucleotide sequence ID" value="NZ_CP095073.1"/>
</dbReference>
<dbReference type="CDD" id="cd04301">
    <property type="entry name" value="NAT_SF"/>
    <property type="match status" value="1"/>
</dbReference>
<feature type="domain" description="N-acetyltransferase" evidence="1">
    <location>
        <begin position="1"/>
        <end position="175"/>
    </location>
</feature>
<dbReference type="EMBL" id="CP095073">
    <property type="protein sequence ID" value="UOQ43545.1"/>
    <property type="molecule type" value="Genomic_DNA"/>
</dbReference>
<evidence type="ECO:0000313" key="3">
    <source>
        <dbReference type="Proteomes" id="UP000831787"/>
    </source>
</evidence>
<dbReference type="SUPFAM" id="SSF55729">
    <property type="entry name" value="Acyl-CoA N-acyltransferases (Nat)"/>
    <property type="match status" value="1"/>
</dbReference>
<evidence type="ECO:0000313" key="2">
    <source>
        <dbReference type="EMBL" id="UOQ43545.1"/>
    </source>
</evidence>
<dbReference type="InterPro" id="IPR050276">
    <property type="entry name" value="MshD_Acetyltransferase"/>
</dbReference>
<dbReference type="Proteomes" id="UP000831787">
    <property type="component" value="Chromosome"/>
</dbReference>
<dbReference type="Pfam" id="PF00583">
    <property type="entry name" value="Acetyltransf_1"/>
    <property type="match status" value="1"/>
</dbReference>
<dbReference type="Gene3D" id="3.40.630.30">
    <property type="match status" value="1"/>
</dbReference>
<dbReference type="InterPro" id="IPR000182">
    <property type="entry name" value="GNAT_dom"/>
</dbReference>
<dbReference type="PANTHER" id="PTHR43617">
    <property type="entry name" value="L-AMINO ACID N-ACETYLTRANSFERASE"/>
    <property type="match status" value="1"/>
</dbReference>
<accession>A0ABY4EGG1</accession>
<sequence length="177" mass="20552">MKIIPAELEHAEGLAEVSVKVWWSTYKEIMPRTYLDKMTVEKRTKGWKEKIKANEMWIFVALEDEKVIGYISGGPNRNQPLEFDGELYAIYILREYQRKGVGILLTRRLMECMEQAGYKNLIVWLLNNNHAWRFYEALGGEKVAEDSLEIEGVRLPLAGFGWNSLPKLVETLTLNKE</sequence>